<comment type="caution">
    <text evidence="1">The sequence shown here is derived from an EMBL/GenBank/DDBJ whole genome shotgun (WGS) entry which is preliminary data.</text>
</comment>
<sequence length="66" mass="7601">MRDLFAGFFFIDAKSDIDFRYNYVSISIEREMTLVGRSACDGKRRCGAEPFIVVPEQHRGHMRGLS</sequence>
<protein>
    <submittedName>
        <fullName evidence="1">Uncharacterized protein</fullName>
    </submittedName>
</protein>
<gene>
    <name evidence="1" type="ORF">VZT92_021766</name>
</gene>
<dbReference type="EMBL" id="JBCEZU010000434">
    <property type="protein sequence ID" value="KAK9519009.1"/>
    <property type="molecule type" value="Genomic_DNA"/>
</dbReference>
<accession>A0AAW1EBH8</accession>
<proteinExistence type="predicted"/>
<reference evidence="1 2" key="1">
    <citation type="journal article" date="2024" name="Genome Biol. Evol.">
        <title>Chromosome-level genome assembly of the viviparous eelpout Zoarces viviparus.</title>
        <authorList>
            <person name="Fuhrmann N."/>
            <person name="Brasseur M.V."/>
            <person name="Bakowski C.E."/>
            <person name="Podsiadlowski L."/>
            <person name="Prost S."/>
            <person name="Krehenwinkel H."/>
            <person name="Mayer C."/>
        </authorList>
    </citation>
    <scope>NUCLEOTIDE SEQUENCE [LARGE SCALE GENOMIC DNA]</scope>
    <source>
        <strain evidence="1">NO-MEL_2022_Ind0_liver</strain>
    </source>
</reference>
<keyword evidence="2" id="KW-1185">Reference proteome</keyword>
<dbReference type="Proteomes" id="UP001488805">
    <property type="component" value="Unassembled WGS sequence"/>
</dbReference>
<dbReference type="AlphaFoldDB" id="A0AAW1EBH8"/>
<organism evidence="1 2">
    <name type="scientific">Zoarces viviparus</name>
    <name type="common">Viviparous eelpout</name>
    <name type="synonym">Blennius viviparus</name>
    <dbReference type="NCBI Taxonomy" id="48416"/>
    <lineage>
        <taxon>Eukaryota</taxon>
        <taxon>Metazoa</taxon>
        <taxon>Chordata</taxon>
        <taxon>Craniata</taxon>
        <taxon>Vertebrata</taxon>
        <taxon>Euteleostomi</taxon>
        <taxon>Actinopterygii</taxon>
        <taxon>Neopterygii</taxon>
        <taxon>Teleostei</taxon>
        <taxon>Neoteleostei</taxon>
        <taxon>Acanthomorphata</taxon>
        <taxon>Eupercaria</taxon>
        <taxon>Perciformes</taxon>
        <taxon>Cottioidei</taxon>
        <taxon>Zoarcales</taxon>
        <taxon>Zoarcidae</taxon>
        <taxon>Zoarcinae</taxon>
        <taxon>Zoarces</taxon>
    </lineage>
</organism>
<name>A0AAW1EBH8_ZOAVI</name>
<evidence type="ECO:0000313" key="2">
    <source>
        <dbReference type="Proteomes" id="UP001488805"/>
    </source>
</evidence>
<evidence type="ECO:0000313" key="1">
    <source>
        <dbReference type="EMBL" id="KAK9519009.1"/>
    </source>
</evidence>